<dbReference type="InterPro" id="IPR018490">
    <property type="entry name" value="cNMP-bd_dom_sf"/>
</dbReference>
<dbReference type="CDD" id="cd00038">
    <property type="entry name" value="CAP_ED"/>
    <property type="match status" value="1"/>
</dbReference>
<dbReference type="RefSeq" id="WP_386443503.1">
    <property type="nucleotide sequence ID" value="NZ_JBHSFH010000004.1"/>
</dbReference>
<dbReference type="SUPFAM" id="SSF51206">
    <property type="entry name" value="cAMP-binding domain-like"/>
    <property type="match status" value="1"/>
</dbReference>
<organism evidence="2 3">
    <name type="scientific">Streptomyces ovatisporus</name>
    <dbReference type="NCBI Taxonomy" id="1128682"/>
    <lineage>
        <taxon>Bacteria</taxon>
        <taxon>Bacillati</taxon>
        <taxon>Actinomycetota</taxon>
        <taxon>Actinomycetes</taxon>
        <taxon>Kitasatosporales</taxon>
        <taxon>Streptomycetaceae</taxon>
        <taxon>Streptomyces</taxon>
    </lineage>
</organism>
<accession>A0ABV9A3G4</accession>
<protein>
    <submittedName>
        <fullName evidence="2">Crp/Fnr family transcriptional regulator</fullName>
    </submittedName>
</protein>
<dbReference type="Proteomes" id="UP001595997">
    <property type="component" value="Unassembled WGS sequence"/>
</dbReference>
<dbReference type="PROSITE" id="PS50042">
    <property type="entry name" value="CNMP_BINDING_3"/>
    <property type="match status" value="1"/>
</dbReference>
<dbReference type="InterPro" id="IPR000595">
    <property type="entry name" value="cNMP-bd_dom"/>
</dbReference>
<comment type="caution">
    <text evidence="2">The sequence shown here is derived from an EMBL/GenBank/DDBJ whole genome shotgun (WGS) entry which is preliminary data.</text>
</comment>
<dbReference type="PANTHER" id="PTHR24567">
    <property type="entry name" value="CRP FAMILY TRANSCRIPTIONAL REGULATORY PROTEIN"/>
    <property type="match status" value="1"/>
</dbReference>
<keyword evidence="3" id="KW-1185">Reference proteome</keyword>
<proteinExistence type="predicted"/>
<dbReference type="InterPro" id="IPR014710">
    <property type="entry name" value="RmlC-like_jellyroll"/>
</dbReference>
<name>A0ABV9A3G4_9ACTN</name>
<dbReference type="Gene3D" id="2.60.120.10">
    <property type="entry name" value="Jelly Rolls"/>
    <property type="match status" value="1"/>
</dbReference>
<sequence length="154" mass="17056">MTTAASPRLITALPPAGRDRMMQLSHEAHFPRGARICEEGRRSDRFWIVRTGSVTLDLHVPGRRAAQVATLGPNDLLGWSWLFPPHTWQLGATALSPVRALEFDGDAVRQLCEEEPVFGQALTRCVAEIIARRLHAARTRLLDLYGPQGSGPRL</sequence>
<dbReference type="Pfam" id="PF00027">
    <property type="entry name" value="cNMP_binding"/>
    <property type="match status" value="1"/>
</dbReference>
<evidence type="ECO:0000313" key="2">
    <source>
        <dbReference type="EMBL" id="MFC4493737.1"/>
    </source>
</evidence>
<dbReference type="PANTHER" id="PTHR24567:SF74">
    <property type="entry name" value="HTH-TYPE TRANSCRIPTIONAL REGULATOR ARCR"/>
    <property type="match status" value="1"/>
</dbReference>
<dbReference type="InterPro" id="IPR050397">
    <property type="entry name" value="Env_Response_Regulators"/>
</dbReference>
<evidence type="ECO:0000313" key="3">
    <source>
        <dbReference type="Proteomes" id="UP001595997"/>
    </source>
</evidence>
<feature type="domain" description="Cyclic nucleotide-binding" evidence="1">
    <location>
        <begin position="9"/>
        <end position="111"/>
    </location>
</feature>
<gene>
    <name evidence="2" type="ORF">ACFPA8_06250</name>
</gene>
<dbReference type="EMBL" id="JBHSFH010000004">
    <property type="protein sequence ID" value="MFC4493737.1"/>
    <property type="molecule type" value="Genomic_DNA"/>
</dbReference>
<evidence type="ECO:0000259" key="1">
    <source>
        <dbReference type="PROSITE" id="PS50042"/>
    </source>
</evidence>
<reference evidence="3" key="1">
    <citation type="journal article" date="2019" name="Int. J. Syst. Evol. Microbiol.">
        <title>The Global Catalogue of Microorganisms (GCM) 10K type strain sequencing project: providing services to taxonomists for standard genome sequencing and annotation.</title>
        <authorList>
            <consortium name="The Broad Institute Genomics Platform"/>
            <consortium name="The Broad Institute Genome Sequencing Center for Infectious Disease"/>
            <person name="Wu L."/>
            <person name="Ma J."/>
        </authorList>
    </citation>
    <scope>NUCLEOTIDE SEQUENCE [LARGE SCALE GENOMIC DNA]</scope>
    <source>
        <strain evidence="3">CGMCC 4.7357</strain>
    </source>
</reference>
<dbReference type="SMART" id="SM00100">
    <property type="entry name" value="cNMP"/>
    <property type="match status" value="1"/>
</dbReference>